<accession>A0A5K7X9Y1</accession>
<reference evidence="3" key="1">
    <citation type="submission" date="2019-10" db="EMBL/GenBank/DDBJ databases">
        <title>Lacipirellula parvula gen. nov., sp. nov., representing a lineage of planctomycetes widespread in freshwater anoxic habitats, and description of the family Lacipirellulaceae.</title>
        <authorList>
            <person name="Dedysh S.N."/>
            <person name="Kulichevskaya I.S."/>
            <person name="Beletsky A.V."/>
            <person name="Rakitin A.L."/>
            <person name="Mardanov A.V."/>
            <person name="Ivanova A.A."/>
            <person name="Saltykova V.X."/>
            <person name="Rijpstra W.I.C."/>
            <person name="Sinninghe Damste J.S."/>
            <person name="Ravin N.V."/>
        </authorList>
    </citation>
    <scope>NUCLEOTIDE SEQUENCE [LARGE SCALE GENOMIC DNA]</scope>
    <source>
        <strain evidence="3">PX69</strain>
    </source>
</reference>
<dbReference type="EMBL" id="AP021861">
    <property type="protein sequence ID" value="BBO32687.1"/>
    <property type="molecule type" value="Genomic_DNA"/>
</dbReference>
<feature type="compositionally biased region" description="Low complexity" evidence="1">
    <location>
        <begin position="43"/>
        <end position="53"/>
    </location>
</feature>
<sequence>MSSTDSPVSAPNRPASAGASNDLESMLARIHQLAESTRTEGQAAVAAPVAAPPREVSGTNTTMIDPPTLAAARSIRTTPPPASRNAEAEDAEPWRPLEPQSLKAAGVSESQLEHLALKCLAACGEMSGRALSDQHAIPFRLLAPVLQEMKLGQLVAFRGSAPMNDFVYQLTDMGRDRAKKLSELCSYFGAAPVPLATYCDSVKEQSLTKQHPTQSDLEKAFADLLINKNMLKRLGPAVNSGRGLFLFGAPGNGKTSIAERVTAAFGDCIWIPRAISVDGEIMRVFDPGLHTEAPLNEPTGPLQMKPIDLRWVRIKRPTIVVGGELTMDALEVQSSAGVNVSEAPIQMKSNCGTLVIDDFGRQRMTTDQLLNRWIVPLEKRYDFLQMNNGKKIQVPFDQLIIFSTNLEPKQLVDDAFLRRIPYKIEVLDPSEEEFRALFQIMAPKLGIRFEQSALDHLVNNHYKAIHRPFRCCQPRDLLLQIVNYCHYISKPPEMTVEYFDYAVANYFAIM</sequence>
<dbReference type="InterPro" id="IPR027417">
    <property type="entry name" value="P-loop_NTPase"/>
</dbReference>
<gene>
    <name evidence="2" type="ORF">PLANPX_2299</name>
</gene>
<dbReference type="KEGG" id="lpav:PLANPX_2299"/>
<name>A0A5K7X9Y1_9BACT</name>
<dbReference type="RefSeq" id="WP_152098610.1">
    <property type="nucleotide sequence ID" value="NZ_AP021861.1"/>
</dbReference>
<protein>
    <submittedName>
        <fullName evidence="2">Putative ATPase</fullName>
    </submittedName>
</protein>
<proteinExistence type="predicted"/>
<evidence type="ECO:0000313" key="3">
    <source>
        <dbReference type="Proteomes" id="UP000326837"/>
    </source>
</evidence>
<organism evidence="2 3">
    <name type="scientific">Lacipirellula parvula</name>
    <dbReference type="NCBI Taxonomy" id="2650471"/>
    <lineage>
        <taxon>Bacteria</taxon>
        <taxon>Pseudomonadati</taxon>
        <taxon>Planctomycetota</taxon>
        <taxon>Planctomycetia</taxon>
        <taxon>Pirellulales</taxon>
        <taxon>Lacipirellulaceae</taxon>
        <taxon>Lacipirellula</taxon>
    </lineage>
</organism>
<feature type="region of interest" description="Disordered" evidence="1">
    <location>
        <begin position="1"/>
        <end position="95"/>
    </location>
</feature>
<dbReference type="Gene3D" id="3.40.50.300">
    <property type="entry name" value="P-loop containing nucleotide triphosphate hydrolases"/>
    <property type="match status" value="1"/>
</dbReference>
<dbReference type="SUPFAM" id="SSF52540">
    <property type="entry name" value="P-loop containing nucleoside triphosphate hydrolases"/>
    <property type="match status" value="1"/>
</dbReference>
<dbReference type="Proteomes" id="UP000326837">
    <property type="component" value="Chromosome"/>
</dbReference>
<evidence type="ECO:0000256" key="1">
    <source>
        <dbReference type="SAM" id="MobiDB-lite"/>
    </source>
</evidence>
<evidence type="ECO:0000313" key="2">
    <source>
        <dbReference type="EMBL" id="BBO32687.1"/>
    </source>
</evidence>
<dbReference type="AlphaFoldDB" id="A0A5K7X9Y1"/>
<keyword evidence="3" id="KW-1185">Reference proteome</keyword>